<dbReference type="GO" id="GO:0016887">
    <property type="term" value="F:ATP hydrolysis activity"/>
    <property type="evidence" value="ECO:0007669"/>
    <property type="project" value="InterPro"/>
</dbReference>
<keyword evidence="2" id="KW-0547">Nucleotide-binding</keyword>
<protein>
    <submittedName>
        <fullName evidence="5">ABC transporter ATP-binding protein</fullName>
    </submittedName>
</protein>
<dbReference type="PROSITE" id="PS50893">
    <property type="entry name" value="ABC_TRANSPORTER_2"/>
    <property type="match status" value="1"/>
</dbReference>
<dbReference type="RefSeq" id="WP_213117256.1">
    <property type="nucleotide sequence ID" value="NZ_JAGYPF010000002.1"/>
</dbReference>
<evidence type="ECO:0000256" key="3">
    <source>
        <dbReference type="ARBA" id="ARBA00022840"/>
    </source>
</evidence>
<dbReference type="Gene3D" id="3.40.50.300">
    <property type="entry name" value="P-loop containing nucleotide triphosphate hydrolases"/>
    <property type="match status" value="1"/>
</dbReference>
<dbReference type="GO" id="GO:0005524">
    <property type="term" value="F:ATP binding"/>
    <property type="evidence" value="ECO:0007669"/>
    <property type="project" value="UniProtKB-KW"/>
</dbReference>
<dbReference type="InterPro" id="IPR003593">
    <property type="entry name" value="AAA+_ATPase"/>
</dbReference>
<dbReference type="AlphaFoldDB" id="A0A942U8A9"/>
<dbReference type="GO" id="GO:0005886">
    <property type="term" value="C:plasma membrane"/>
    <property type="evidence" value="ECO:0007669"/>
    <property type="project" value="TreeGrafter"/>
</dbReference>
<dbReference type="InterPro" id="IPR032823">
    <property type="entry name" value="BCA_ABC_TP_C"/>
</dbReference>
<evidence type="ECO:0000259" key="4">
    <source>
        <dbReference type="PROSITE" id="PS50893"/>
    </source>
</evidence>
<evidence type="ECO:0000313" key="5">
    <source>
        <dbReference type="EMBL" id="MBS4212724.1"/>
    </source>
</evidence>
<dbReference type="PANTHER" id="PTHR45772">
    <property type="entry name" value="CONSERVED COMPONENT OF ABC TRANSPORTER FOR NATURAL AMINO ACIDS-RELATED"/>
    <property type="match status" value="1"/>
</dbReference>
<dbReference type="Pfam" id="PF00005">
    <property type="entry name" value="ABC_tran"/>
    <property type="match status" value="1"/>
</dbReference>
<dbReference type="Pfam" id="PF12399">
    <property type="entry name" value="BCA_ABC_TP_C"/>
    <property type="match status" value="1"/>
</dbReference>
<sequence length="247" mass="26937">MFFEMSNVTKSFGGLVANKDISVEIAEGEIVGLIGPNGAGKSTMFKTVTGFHIPDSGSISFGGKDITKYEPNKICQVGISCTFQKSQLFSALTLEESVLVGAYCRHKRKSQALPLAHRMIEFVGLGGKEEVKISKLNMFERKKAELAAALATEPKLLLLDELFAGLVPTEVELMLELVKKINEEFGTALFIVEHVLRVIMGICTKVYVLEYGQLIAVGTPEEVTSSEVVIKAYLGDDDFYAATDIKS</sequence>
<evidence type="ECO:0000256" key="2">
    <source>
        <dbReference type="ARBA" id="ARBA00022741"/>
    </source>
</evidence>
<reference evidence="5" key="1">
    <citation type="submission" date="2021-05" db="EMBL/GenBank/DDBJ databases">
        <title>Novel Bacillus species.</title>
        <authorList>
            <person name="Liu G."/>
        </authorList>
    </citation>
    <scope>NUCLEOTIDE SEQUENCE</scope>
    <source>
        <strain evidence="5">FJAT-49825</strain>
    </source>
</reference>
<keyword evidence="6" id="KW-1185">Reference proteome</keyword>
<dbReference type="Proteomes" id="UP000679749">
    <property type="component" value="Unassembled WGS sequence"/>
</dbReference>
<gene>
    <name evidence="5" type="ORF">KHA99_09715</name>
</gene>
<dbReference type="GO" id="GO:0015808">
    <property type="term" value="P:L-alanine transport"/>
    <property type="evidence" value="ECO:0007669"/>
    <property type="project" value="TreeGrafter"/>
</dbReference>
<dbReference type="InterPro" id="IPR003439">
    <property type="entry name" value="ABC_transporter-like_ATP-bd"/>
</dbReference>
<feature type="domain" description="ABC transporter" evidence="4">
    <location>
        <begin position="3"/>
        <end position="236"/>
    </location>
</feature>
<organism evidence="5 6">
    <name type="scientific">Neobacillus rhizophilus</name>
    <dbReference type="NCBI Taxonomy" id="2833579"/>
    <lineage>
        <taxon>Bacteria</taxon>
        <taxon>Bacillati</taxon>
        <taxon>Bacillota</taxon>
        <taxon>Bacilli</taxon>
        <taxon>Bacillales</taxon>
        <taxon>Bacillaceae</taxon>
        <taxon>Neobacillus</taxon>
    </lineage>
</organism>
<comment type="caution">
    <text evidence="5">The sequence shown here is derived from an EMBL/GenBank/DDBJ whole genome shotgun (WGS) entry which is preliminary data.</text>
</comment>
<dbReference type="GO" id="GO:0015192">
    <property type="term" value="F:L-phenylalanine transmembrane transporter activity"/>
    <property type="evidence" value="ECO:0007669"/>
    <property type="project" value="TreeGrafter"/>
</dbReference>
<proteinExistence type="predicted"/>
<keyword evidence="3 5" id="KW-0067">ATP-binding</keyword>
<dbReference type="GO" id="GO:1903806">
    <property type="term" value="P:L-isoleucine import across plasma membrane"/>
    <property type="evidence" value="ECO:0007669"/>
    <property type="project" value="TreeGrafter"/>
</dbReference>
<dbReference type="GO" id="GO:0005304">
    <property type="term" value="F:L-valine transmembrane transporter activity"/>
    <property type="evidence" value="ECO:0007669"/>
    <property type="project" value="TreeGrafter"/>
</dbReference>
<accession>A0A942U8A9</accession>
<dbReference type="SUPFAM" id="SSF52540">
    <property type="entry name" value="P-loop containing nucleoside triphosphate hydrolases"/>
    <property type="match status" value="1"/>
</dbReference>
<dbReference type="GO" id="GO:0015188">
    <property type="term" value="F:L-isoleucine transmembrane transporter activity"/>
    <property type="evidence" value="ECO:0007669"/>
    <property type="project" value="TreeGrafter"/>
</dbReference>
<dbReference type="EMBL" id="JAGYPF010000002">
    <property type="protein sequence ID" value="MBS4212724.1"/>
    <property type="molecule type" value="Genomic_DNA"/>
</dbReference>
<evidence type="ECO:0000256" key="1">
    <source>
        <dbReference type="ARBA" id="ARBA00022448"/>
    </source>
</evidence>
<dbReference type="PANTHER" id="PTHR45772:SF7">
    <property type="entry name" value="AMINO ACID ABC TRANSPORTER ATP-BINDING PROTEIN"/>
    <property type="match status" value="1"/>
</dbReference>
<evidence type="ECO:0000313" key="6">
    <source>
        <dbReference type="Proteomes" id="UP000679749"/>
    </source>
</evidence>
<dbReference type="GO" id="GO:1903805">
    <property type="term" value="P:L-valine import across plasma membrane"/>
    <property type="evidence" value="ECO:0007669"/>
    <property type="project" value="TreeGrafter"/>
</dbReference>
<dbReference type="SMART" id="SM00382">
    <property type="entry name" value="AAA"/>
    <property type="match status" value="1"/>
</dbReference>
<name>A0A942U8A9_9BACI</name>
<dbReference type="InterPro" id="IPR027417">
    <property type="entry name" value="P-loop_NTPase"/>
</dbReference>
<dbReference type="GO" id="GO:0042941">
    <property type="term" value="P:D-alanine transmembrane transport"/>
    <property type="evidence" value="ECO:0007669"/>
    <property type="project" value="TreeGrafter"/>
</dbReference>
<keyword evidence="1" id="KW-0813">Transport</keyword>
<dbReference type="InterPro" id="IPR051120">
    <property type="entry name" value="ABC_AA/LPS_Transport"/>
</dbReference>